<evidence type="ECO:0000256" key="1">
    <source>
        <dbReference type="SAM" id="Coils"/>
    </source>
</evidence>
<protein>
    <submittedName>
        <fullName evidence="2">Uncharacterized protein</fullName>
    </submittedName>
</protein>
<proteinExistence type="predicted"/>
<organism evidence="2 3">
    <name type="scientific">Candidatus Haliotispira prima</name>
    <dbReference type="NCBI Taxonomy" id="3034016"/>
    <lineage>
        <taxon>Bacteria</taxon>
        <taxon>Pseudomonadati</taxon>
        <taxon>Spirochaetota</taxon>
        <taxon>Spirochaetia</taxon>
        <taxon>Spirochaetales</taxon>
        <taxon>Spirochaetaceae</taxon>
        <taxon>Candidatus Haliotispira</taxon>
    </lineage>
</organism>
<dbReference type="EMBL" id="CP123443">
    <property type="protein sequence ID" value="WGK68385.1"/>
    <property type="molecule type" value="Genomic_DNA"/>
</dbReference>
<keyword evidence="1" id="KW-0175">Coiled coil</keyword>
<keyword evidence="3" id="KW-1185">Reference proteome</keyword>
<feature type="coiled-coil region" evidence="1">
    <location>
        <begin position="29"/>
        <end position="56"/>
    </location>
</feature>
<evidence type="ECO:0000313" key="2">
    <source>
        <dbReference type="EMBL" id="WGK68385.1"/>
    </source>
</evidence>
<accession>A0ABY8MGC5</accession>
<dbReference type="Proteomes" id="UP001228690">
    <property type="component" value="Chromosome"/>
</dbReference>
<gene>
    <name evidence="2" type="ORF">P0082_07805</name>
</gene>
<reference evidence="2 3" key="1">
    <citation type="submission" date="2023-04" db="EMBL/GenBank/DDBJ databases">
        <title>Spirochaete genome identified in red abalone sample constitutes a novel genus.</title>
        <authorList>
            <person name="Sharma S.P."/>
            <person name="Purcell C.M."/>
            <person name="Hyde J.R."/>
            <person name="Severin A.J."/>
        </authorList>
    </citation>
    <scope>NUCLEOTIDE SEQUENCE [LARGE SCALE GENOMIC DNA]</scope>
    <source>
        <strain evidence="2 3">SP-2023</strain>
    </source>
</reference>
<sequence length="149" mass="16893">MTYFIIYDNLSVSVVNILQKRQKKDKAKADKENTEMSNATNRINRANRVKKEAVQKFIHTLMTQQHVKMPGIATDLQESYGMVQHVIGGFKDTPRIRQKLAGYFGFSNWGDLEQQAAGWWEYTATLIPEGAQNGAQNGAQTAARQRESE</sequence>
<name>A0ABY8MGC5_9SPIO</name>
<dbReference type="RefSeq" id="WP_326926562.1">
    <property type="nucleotide sequence ID" value="NZ_CP123443.1"/>
</dbReference>
<evidence type="ECO:0000313" key="3">
    <source>
        <dbReference type="Proteomes" id="UP001228690"/>
    </source>
</evidence>